<dbReference type="InterPro" id="IPR045865">
    <property type="entry name" value="ACT-like_dom_sf"/>
</dbReference>
<dbReference type="GO" id="GO:0004106">
    <property type="term" value="F:chorismate mutase activity"/>
    <property type="evidence" value="ECO:0007669"/>
    <property type="project" value="InterPro"/>
</dbReference>
<dbReference type="InterPro" id="IPR001086">
    <property type="entry name" value="Preph_deHydtase"/>
</dbReference>
<reference evidence="16" key="1">
    <citation type="submission" date="2014-09" db="EMBL/GenBank/DDBJ databases">
        <title>Draft genome sequence of an oleaginous Mucoromycotina fungus Mucor ambiguus NBRC6742.</title>
        <authorList>
            <person name="Takeda I."/>
            <person name="Yamane N."/>
            <person name="Morita T."/>
            <person name="Tamano K."/>
            <person name="Machida M."/>
            <person name="Baker S."/>
            <person name="Koike H."/>
        </authorList>
    </citation>
    <scope>NUCLEOTIDE SEQUENCE</scope>
    <source>
        <strain evidence="16">NBRC 6742</strain>
    </source>
</reference>
<dbReference type="InterPro" id="IPR048628">
    <property type="entry name" value="Sec3_C"/>
</dbReference>
<dbReference type="Pfam" id="PF15277">
    <property type="entry name" value="Sec3-PIP2_bind"/>
    <property type="match status" value="1"/>
</dbReference>
<evidence type="ECO:0000259" key="15">
    <source>
        <dbReference type="PROSITE" id="PS51671"/>
    </source>
</evidence>
<feature type="compositionally biased region" description="Basic and acidic residues" evidence="12">
    <location>
        <begin position="298"/>
        <end position="337"/>
    </location>
</feature>
<organism evidence="16">
    <name type="scientific">Mucor ambiguus</name>
    <dbReference type="NCBI Taxonomy" id="91626"/>
    <lineage>
        <taxon>Eukaryota</taxon>
        <taxon>Fungi</taxon>
        <taxon>Fungi incertae sedis</taxon>
        <taxon>Mucoromycota</taxon>
        <taxon>Mucoromycotina</taxon>
        <taxon>Mucoromycetes</taxon>
        <taxon>Mucorales</taxon>
        <taxon>Mucorineae</taxon>
        <taxon>Mucoraceae</taxon>
        <taxon>Mucor</taxon>
    </lineage>
</organism>
<comment type="catalytic activity">
    <reaction evidence="11">
        <text>prephenate + H(+) = 3-phenylpyruvate + CO2 + H2O</text>
        <dbReference type="Rhea" id="RHEA:21648"/>
        <dbReference type="ChEBI" id="CHEBI:15377"/>
        <dbReference type="ChEBI" id="CHEBI:15378"/>
        <dbReference type="ChEBI" id="CHEBI:16526"/>
        <dbReference type="ChEBI" id="CHEBI:18005"/>
        <dbReference type="ChEBI" id="CHEBI:29934"/>
        <dbReference type="EC" id="4.2.1.51"/>
    </reaction>
</comment>
<sequence>MSDGIRQALVSSLFPSSSQEKLIVHVKTYKDIQSSETSKDIKGTPRYLCLTQKKSAIRLLKVKRNQNGTFSISKAWSLDDIKQISIVDAHQFSITLNKTYLWAVERGRDKMIFLAFLIDSCRRSAARMPKLVNIDEARIIRFLADPSAPSMGSTSSLTTNYADNNVDSHVMTESPVGHDSSYPPSPSTSTGYNYHSNSLPMSARSVSAMSENQRPTSPKAAFAPSQPPAQSTPPPPQQQRQLEQPMPSSPQPSSYAQSPVKASMPKHQPAAKASPPPQIAIQSASREDIHNRYNASEQQRDDRKERDRVREAKRERDRMEKQAQEEKQRQKKAEEIQEKMAEQASLMNVEELLTDFNWKASGNAAALEKRLLGELHALEAANVHAMIQSDERVRSIVEHIDKSLEELDSMESWLSLYGAELNSMGDDIREIETQNRALQILNSNQHALINELDGLLTAISIPRRCLDSLQNDPMDTVDDVIRIQESAEMLQKVIKTKLGDGLQDMAAVQQRLETYNIHGNKFSERIFKFLKEQFEYQAKQYFDHKTRASPVDTRKGGAAIIAQPHEPIEDKLIKYQGFNLWEKEMEPRMYNELQRCYAQAMAPLYDRDVRDLIESTRAYYAALRKRDVDELEYIFKPEESRPARALAYAPNLRGDDSKPHRYRHMLRGSVEGVIGGSFNNGSGRASVDEDEKAADDAFAQMISQAVMLVCREQNYMSDLFEQTLNGPKSFLERGMVYSQVSNKSDLYSRRDKIRDVKVSKKILAWMEIIFETLEPNLVGLLEYGVKSDPTQAVSMLGAVEFQQEKWDGSDQEFTLRLCKSILQRLTKMFESFIADQVRIIEETKVSSKKRKGILSFFRTFPVFAMRMEMAAVNVQPESETRVTVSEAYEKIIQAMMGSLDSIAQNMHHMYHTLRTNKLHVLEKWIKHAKTQYDNSLNAYIKVIIRRPLGKLLEFFEGVEQMTHTSTPEEVSFHMNYNKTQLRRVIMMYPPKEIKKSLEQLYKRVDKHFSEEEGLLQVVWRGIQEEFIRQHEKMEDLIRKCYPDAGAHLEFTIQDLLGMMSELARKVNVSVTKTVNHRHPLAQDAPGIQLHNAFTSLRATCCSFKKSCEVLSIAFCSLFTAYTHIMSDLPALRQKIDSLDTTLVNILNERARVSLDIGAAKRKDTGADESAEADVQVFRPGREKEIYKKLTRLNSGPLNDDSLHAIFREIMSASIALQKDVSIAYLGPPGTFSHQAAYKRLGDSVAYVPQKQIDGKVRAETYLTVHQCLLSNSKLDKITKVYSHPQGLGQTQKWLSAHIPNAKRISVKSTAEAAEKAALETGAAAVCSEICAELYGLEIVEANIEDLAGKVKAVLTIRSGQLIHYIANTTRFLLISAASDSPTNDDHTLITFTVDHRQPGALCDGLKVFKDYGLNLFKIDSRPSGQRPWHYVFFVECSGHFEGEDIKKALKDLEEFCLDVVVLGSFPNQRPE</sequence>
<dbReference type="Gene3D" id="3.30.70.260">
    <property type="match status" value="1"/>
</dbReference>
<feature type="domain" description="Chorismate mutase" evidence="13">
    <location>
        <begin position="1122"/>
        <end position="1221"/>
    </location>
</feature>
<evidence type="ECO:0000256" key="6">
    <source>
        <dbReference type="ARBA" id="ARBA00022605"/>
    </source>
</evidence>
<feature type="compositionally biased region" description="Low complexity" evidence="12">
    <location>
        <begin position="238"/>
        <end position="259"/>
    </location>
</feature>
<dbReference type="GO" id="GO:0046417">
    <property type="term" value="P:chorismate metabolic process"/>
    <property type="evidence" value="ECO:0007669"/>
    <property type="project" value="InterPro"/>
</dbReference>
<dbReference type="PANTHER" id="PTHR16092:SF14">
    <property type="entry name" value="EXOCYST COMPLEX COMPONENT 1 ISOFORM X1"/>
    <property type="match status" value="1"/>
</dbReference>
<dbReference type="GO" id="GO:0006887">
    <property type="term" value="P:exocytosis"/>
    <property type="evidence" value="ECO:0007669"/>
    <property type="project" value="UniProtKB-KW"/>
</dbReference>
<keyword evidence="4" id="KW-0813">Transport</keyword>
<dbReference type="Gene3D" id="3.40.190.10">
    <property type="entry name" value="Periplasmic binding protein-like II"/>
    <property type="match status" value="2"/>
</dbReference>
<dbReference type="EC" id="4.2.1.51" evidence="3"/>
<dbReference type="Pfam" id="PF00800">
    <property type="entry name" value="PDT"/>
    <property type="match status" value="1"/>
</dbReference>
<evidence type="ECO:0000313" key="16">
    <source>
        <dbReference type="EMBL" id="GAN02741.1"/>
    </source>
</evidence>
<feature type="domain" description="ACT" evidence="15">
    <location>
        <begin position="1389"/>
        <end position="1464"/>
    </location>
</feature>
<evidence type="ECO:0000256" key="5">
    <source>
        <dbReference type="ARBA" id="ARBA00022483"/>
    </source>
</evidence>
<dbReference type="PANTHER" id="PTHR16092">
    <property type="entry name" value="SEC3/SYNTAXIN-RELATED"/>
    <property type="match status" value="1"/>
</dbReference>
<evidence type="ECO:0000256" key="11">
    <source>
        <dbReference type="ARBA" id="ARBA00047848"/>
    </source>
</evidence>
<dbReference type="Pfam" id="PF09763">
    <property type="entry name" value="Sec3_CC"/>
    <property type="match status" value="1"/>
</dbReference>
<evidence type="ECO:0000256" key="4">
    <source>
        <dbReference type="ARBA" id="ARBA00022448"/>
    </source>
</evidence>
<evidence type="ECO:0000256" key="12">
    <source>
        <dbReference type="SAM" id="MobiDB-lite"/>
    </source>
</evidence>
<dbReference type="PROSITE" id="PS51168">
    <property type="entry name" value="CHORISMATE_MUT_2"/>
    <property type="match status" value="1"/>
</dbReference>
<dbReference type="SUPFAM" id="SSF55021">
    <property type="entry name" value="ACT-like"/>
    <property type="match status" value="1"/>
</dbReference>
<comment type="pathway">
    <text evidence="1">Amino-acid biosynthesis; L-phenylalanine biosynthesis; phenylpyruvate from prephenate: step 1/1.</text>
</comment>
<dbReference type="Pfam" id="PF01817">
    <property type="entry name" value="CM_2"/>
    <property type="match status" value="1"/>
</dbReference>
<keyword evidence="7" id="KW-0175">Coiled coil</keyword>
<dbReference type="CDD" id="cd13630">
    <property type="entry name" value="PBP2_PDT_1"/>
    <property type="match status" value="1"/>
</dbReference>
<evidence type="ECO:0000256" key="9">
    <source>
        <dbReference type="ARBA" id="ARBA00023222"/>
    </source>
</evidence>
<dbReference type="SMART" id="SM00830">
    <property type="entry name" value="CM_2"/>
    <property type="match status" value="1"/>
</dbReference>
<dbReference type="SUPFAM" id="SSF53850">
    <property type="entry name" value="Periplasmic binding protein-like II"/>
    <property type="match status" value="1"/>
</dbReference>
<keyword evidence="9" id="KW-0584">Phenylalanine biosynthesis</keyword>
<dbReference type="InterPro" id="IPR036263">
    <property type="entry name" value="Chorismate_II_sf"/>
</dbReference>
<dbReference type="Gene3D" id="1.20.59.10">
    <property type="entry name" value="Chorismate mutase"/>
    <property type="match status" value="1"/>
</dbReference>
<dbReference type="GO" id="GO:0005886">
    <property type="term" value="C:plasma membrane"/>
    <property type="evidence" value="ECO:0007669"/>
    <property type="project" value="TreeGrafter"/>
</dbReference>
<evidence type="ECO:0000259" key="14">
    <source>
        <dbReference type="PROSITE" id="PS51171"/>
    </source>
</evidence>
<dbReference type="GO" id="GO:0004664">
    <property type="term" value="F:prephenate dehydratase activity"/>
    <property type="evidence" value="ECO:0007669"/>
    <property type="project" value="UniProtKB-EC"/>
</dbReference>
<feature type="compositionally biased region" description="Polar residues" evidence="12">
    <location>
        <begin position="191"/>
        <end position="216"/>
    </location>
</feature>
<feature type="domain" description="Prephenate dehydratase" evidence="14">
    <location>
        <begin position="1173"/>
        <end position="1358"/>
    </location>
</feature>
<dbReference type="Pfam" id="PF20654">
    <property type="entry name" value="Sec3_C-term"/>
    <property type="match status" value="1"/>
</dbReference>
<keyword evidence="5" id="KW-0268">Exocytosis</keyword>
<feature type="compositionally biased region" description="Pro residues" evidence="12">
    <location>
        <begin position="225"/>
        <end position="237"/>
    </location>
</feature>
<evidence type="ECO:0000256" key="2">
    <source>
        <dbReference type="ARBA" id="ARBA00006518"/>
    </source>
</evidence>
<dbReference type="GO" id="GO:0006893">
    <property type="term" value="P:Golgi to plasma membrane transport"/>
    <property type="evidence" value="ECO:0007669"/>
    <property type="project" value="TreeGrafter"/>
</dbReference>
<dbReference type="CDD" id="cd13315">
    <property type="entry name" value="PH_Sec3"/>
    <property type="match status" value="1"/>
</dbReference>
<keyword evidence="17" id="KW-1185">Reference proteome</keyword>
<dbReference type="FunFam" id="3.40.190.10:FF:000034">
    <property type="entry name" value="Chorismate mutase/prephenate dehydratase"/>
    <property type="match status" value="1"/>
</dbReference>
<dbReference type="InterPro" id="IPR019160">
    <property type="entry name" value="Sec3_CC"/>
</dbReference>
<keyword evidence="8" id="KW-0057">Aromatic amino acid biosynthesis</keyword>
<evidence type="ECO:0000256" key="1">
    <source>
        <dbReference type="ARBA" id="ARBA00004741"/>
    </source>
</evidence>
<dbReference type="EMBL" id="DF836316">
    <property type="protein sequence ID" value="GAN02741.1"/>
    <property type="molecule type" value="Genomic_DNA"/>
</dbReference>
<dbReference type="SUPFAM" id="SSF48600">
    <property type="entry name" value="Chorismate mutase II"/>
    <property type="match status" value="1"/>
</dbReference>
<accession>A0A0C9M269</accession>
<keyword evidence="10" id="KW-0456">Lyase</keyword>
<dbReference type="InterPro" id="IPR028258">
    <property type="entry name" value="Sec3-PIP2_bind"/>
</dbReference>
<dbReference type="PROSITE" id="PS51171">
    <property type="entry name" value="PREPHENATE_DEHYDR_3"/>
    <property type="match status" value="1"/>
</dbReference>
<name>A0A0C9M269_9FUNG</name>
<evidence type="ECO:0000256" key="8">
    <source>
        <dbReference type="ARBA" id="ARBA00023141"/>
    </source>
</evidence>
<evidence type="ECO:0000256" key="7">
    <source>
        <dbReference type="ARBA" id="ARBA00023054"/>
    </source>
</evidence>
<feature type="region of interest" description="Disordered" evidence="12">
    <location>
        <begin position="168"/>
        <end position="337"/>
    </location>
</feature>
<dbReference type="Gene3D" id="2.30.29.90">
    <property type="match status" value="1"/>
</dbReference>
<dbReference type="GO" id="GO:0000145">
    <property type="term" value="C:exocyst"/>
    <property type="evidence" value="ECO:0007669"/>
    <property type="project" value="InterPro"/>
</dbReference>
<dbReference type="InterPro" id="IPR002701">
    <property type="entry name" value="CM_II_prokaryot"/>
</dbReference>
<proteinExistence type="inferred from homology"/>
<comment type="similarity">
    <text evidence="2">Belongs to the SEC3 family.</text>
</comment>
<dbReference type="Pfam" id="PF01842">
    <property type="entry name" value="ACT"/>
    <property type="match status" value="1"/>
</dbReference>
<gene>
    <name evidence="16" type="ORF">MAM1_0027d02188</name>
</gene>
<dbReference type="CDD" id="cd04905">
    <property type="entry name" value="ACT_CM-PDT"/>
    <property type="match status" value="1"/>
</dbReference>
<evidence type="ECO:0000313" key="17">
    <source>
        <dbReference type="Proteomes" id="UP000053815"/>
    </source>
</evidence>
<evidence type="ECO:0000259" key="13">
    <source>
        <dbReference type="PROSITE" id="PS51168"/>
    </source>
</evidence>
<dbReference type="InterPro" id="IPR036979">
    <property type="entry name" value="CM_dom_sf"/>
</dbReference>
<dbReference type="InterPro" id="IPR002912">
    <property type="entry name" value="ACT_dom"/>
</dbReference>
<dbReference type="GO" id="GO:0005546">
    <property type="term" value="F:phosphatidylinositol-4,5-bisphosphate binding"/>
    <property type="evidence" value="ECO:0007669"/>
    <property type="project" value="TreeGrafter"/>
</dbReference>
<dbReference type="STRING" id="91626.A0A0C9M269"/>
<dbReference type="PROSITE" id="PS51671">
    <property type="entry name" value="ACT"/>
    <property type="match status" value="1"/>
</dbReference>
<dbReference type="Proteomes" id="UP000053815">
    <property type="component" value="Unassembled WGS sequence"/>
</dbReference>
<dbReference type="SMART" id="SM01313">
    <property type="entry name" value="Sec3-PIP2_bind"/>
    <property type="match status" value="1"/>
</dbReference>
<dbReference type="OrthoDB" id="27109at2759"/>
<protein>
    <recommendedName>
        <fullName evidence="3">prephenate dehydratase</fullName>
        <ecNumber evidence="3">4.2.1.51</ecNumber>
    </recommendedName>
</protein>
<keyword evidence="6" id="KW-0028">Amino-acid biosynthesis</keyword>
<evidence type="ECO:0000256" key="3">
    <source>
        <dbReference type="ARBA" id="ARBA00013147"/>
    </source>
</evidence>
<dbReference type="GO" id="GO:0009094">
    <property type="term" value="P:L-phenylalanine biosynthetic process"/>
    <property type="evidence" value="ECO:0007669"/>
    <property type="project" value="UniProtKB-KW"/>
</dbReference>
<evidence type="ECO:0000256" key="10">
    <source>
        <dbReference type="ARBA" id="ARBA00023239"/>
    </source>
</evidence>